<gene>
    <name evidence="2" type="ORF">GJR96_12130</name>
</gene>
<comment type="caution">
    <text evidence="2">The sequence shown here is derived from an EMBL/GenBank/DDBJ whole genome shotgun (WGS) entry which is preliminary data.</text>
</comment>
<accession>A0A6A8GH47</accession>
<evidence type="ECO:0000313" key="2">
    <source>
        <dbReference type="EMBL" id="MRX22694.1"/>
    </source>
</evidence>
<sequence length="84" mass="9884">MSRTSRLGRSHPGPEWRVSHRAPRTDWTDSVERCAACHARVDMREDHYQMVLDRDIDGPGKLTFERQRVVFCDESCADEWSRHV</sequence>
<name>A0A6A8GH47_9EURY</name>
<feature type="compositionally biased region" description="Basic and acidic residues" evidence="1">
    <location>
        <begin position="12"/>
        <end position="24"/>
    </location>
</feature>
<dbReference type="EMBL" id="WKJO01000001">
    <property type="protein sequence ID" value="MRX22694.1"/>
    <property type="molecule type" value="Genomic_DNA"/>
</dbReference>
<evidence type="ECO:0000313" key="3">
    <source>
        <dbReference type="Proteomes" id="UP000439022"/>
    </source>
</evidence>
<organism evidence="2 3">
    <name type="scientific">Haloferax litoreum</name>
    <dbReference type="NCBI Taxonomy" id="2666140"/>
    <lineage>
        <taxon>Archaea</taxon>
        <taxon>Methanobacteriati</taxon>
        <taxon>Methanobacteriota</taxon>
        <taxon>Stenosarchaea group</taxon>
        <taxon>Halobacteria</taxon>
        <taxon>Halobacteriales</taxon>
        <taxon>Haloferacaceae</taxon>
        <taxon>Haloferax</taxon>
    </lineage>
</organism>
<reference evidence="2 3" key="1">
    <citation type="submission" date="2019-11" db="EMBL/GenBank/DDBJ databases">
        <title>Whole genome sequence of Haloferax sp. MBLA0076.</title>
        <authorList>
            <person name="Seo M.-J."/>
            <person name="Cho E.-S."/>
        </authorList>
    </citation>
    <scope>NUCLEOTIDE SEQUENCE [LARGE SCALE GENOMIC DNA]</scope>
    <source>
        <strain evidence="2 3">MBLA0076</strain>
    </source>
</reference>
<protein>
    <submittedName>
        <fullName evidence="2">Uncharacterized protein</fullName>
    </submittedName>
</protein>
<proteinExistence type="predicted"/>
<dbReference type="Proteomes" id="UP000439022">
    <property type="component" value="Unassembled WGS sequence"/>
</dbReference>
<evidence type="ECO:0000256" key="1">
    <source>
        <dbReference type="SAM" id="MobiDB-lite"/>
    </source>
</evidence>
<feature type="region of interest" description="Disordered" evidence="1">
    <location>
        <begin position="1"/>
        <end position="24"/>
    </location>
</feature>
<keyword evidence="3" id="KW-1185">Reference proteome</keyword>
<dbReference type="RefSeq" id="WP_151163154.1">
    <property type="nucleotide sequence ID" value="NZ_WKJO01000001.1"/>
</dbReference>
<dbReference type="AlphaFoldDB" id="A0A6A8GH47"/>